<dbReference type="PANTHER" id="PTHR38479:SF2">
    <property type="entry name" value="WINGED HELIX DNA-BINDING DOMAIN-CONTAINING PROTEIN"/>
    <property type="match status" value="1"/>
</dbReference>
<accession>A0A1T5NVQ8</accession>
<dbReference type="STRING" id="393003.SAMN05660461_2852"/>
<evidence type="ECO:0000313" key="2">
    <source>
        <dbReference type="Proteomes" id="UP000190166"/>
    </source>
</evidence>
<sequence>MNSQQIIQHRLHQQQLLHSRFTRPADLVRWMGCIQAQDYAGAKWAIGNRIKGTTDASIEKDFNDGKILRTHILRPTWHFVAPEDIRWMLQLTAPKIKAFNKRLHVKLGISDKDLKRSNNIITKALSDHKFLTRTALLPLLAKAKINTDDIRLGFLLMDAELEGLICSGPRQGKQFTYALLSDRVPDAPAPGREEAIARLTLCYFSSRGPATIQDFQWWSGLNIADIKTGLHLNKEQLSHTVANGQAYWFAAGAPANKRTVSSTFLLPSYDEYAVAYKDRCDILPAEHQSTAGYGIFKPVVVVNGQVSGIWNRKESSQHITVTTQLICPGKKAAVDTAAAAYAAFMGKKLQSITSI</sequence>
<dbReference type="Proteomes" id="UP000190166">
    <property type="component" value="Unassembled WGS sequence"/>
</dbReference>
<organism evidence="1 2">
    <name type="scientific">Chitinophaga ginsengisegetis</name>
    <dbReference type="NCBI Taxonomy" id="393003"/>
    <lineage>
        <taxon>Bacteria</taxon>
        <taxon>Pseudomonadati</taxon>
        <taxon>Bacteroidota</taxon>
        <taxon>Chitinophagia</taxon>
        <taxon>Chitinophagales</taxon>
        <taxon>Chitinophagaceae</taxon>
        <taxon>Chitinophaga</taxon>
    </lineage>
</organism>
<gene>
    <name evidence="1" type="ORF">SAMN05660461_2852</name>
</gene>
<dbReference type="PANTHER" id="PTHR38479">
    <property type="entry name" value="LMO0824 PROTEIN"/>
    <property type="match status" value="1"/>
</dbReference>
<dbReference type="EMBL" id="FUZZ01000002">
    <property type="protein sequence ID" value="SKD04467.1"/>
    <property type="molecule type" value="Genomic_DNA"/>
</dbReference>
<keyword evidence="1" id="KW-0238">DNA-binding</keyword>
<protein>
    <submittedName>
        <fullName evidence="1">Winged helix DNA-binding domain-containing protein</fullName>
    </submittedName>
</protein>
<proteinExistence type="predicted"/>
<dbReference type="AlphaFoldDB" id="A0A1T5NVQ8"/>
<dbReference type="Pfam" id="PF06224">
    <property type="entry name" value="AlkZ-like"/>
    <property type="match status" value="1"/>
</dbReference>
<keyword evidence="2" id="KW-1185">Reference proteome</keyword>
<dbReference type="RefSeq" id="WP_079470164.1">
    <property type="nucleotide sequence ID" value="NZ_FUZZ01000002.1"/>
</dbReference>
<dbReference type="InterPro" id="IPR009351">
    <property type="entry name" value="AlkZ-like"/>
</dbReference>
<name>A0A1T5NVQ8_9BACT</name>
<reference evidence="2" key="1">
    <citation type="submission" date="2017-02" db="EMBL/GenBank/DDBJ databases">
        <authorList>
            <person name="Varghese N."/>
            <person name="Submissions S."/>
        </authorList>
    </citation>
    <scope>NUCLEOTIDE SEQUENCE [LARGE SCALE GENOMIC DNA]</scope>
    <source>
        <strain evidence="2">DSM 18108</strain>
    </source>
</reference>
<dbReference type="GO" id="GO:0003677">
    <property type="term" value="F:DNA binding"/>
    <property type="evidence" value="ECO:0007669"/>
    <property type="project" value="UniProtKB-KW"/>
</dbReference>
<evidence type="ECO:0000313" key="1">
    <source>
        <dbReference type="EMBL" id="SKD04467.1"/>
    </source>
</evidence>